<dbReference type="PANTHER" id="PTHR45774">
    <property type="entry name" value="BTB/POZ DOMAIN-CONTAINING"/>
    <property type="match status" value="1"/>
</dbReference>
<organism evidence="5 6">
    <name type="scientific">Heterodera trifolii</name>
    <dbReference type="NCBI Taxonomy" id="157864"/>
    <lineage>
        <taxon>Eukaryota</taxon>
        <taxon>Metazoa</taxon>
        <taxon>Ecdysozoa</taxon>
        <taxon>Nematoda</taxon>
        <taxon>Chromadorea</taxon>
        <taxon>Rhabditida</taxon>
        <taxon>Tylenchina</taxon>
        <taxon>Tylenchomorpha</taxon>
        <taxon>Tylenchoidea</taxon>
        <taxon>Heteroderidae</taxon>
        <taxon>Heteroderinae</taxon>
        <taxon>Heterodera</taxon>
    </lineage>
</organism>
<evidence type="ECO:0000256" key="1">
    <source>
        <dbReference type="ARBA" id="ARBA00004906"/>
    </source>
</evidence>
<dbReference type="FunFam" id="1.25.40.420:FF:000008">
    <property type="entry name" value="BTB/POZ domain-containing protein POB1"/>
    <property type="match status" value="1"/>
</dbReference>
<evidence type="ECO:0000313" key="5">
    <source>
        <dbReference type="EMBL" id="KAL3108374.1"/>
    </source>
</evidence>
<dbReference type="Gene3D" id="2.60.210.10">
    <property type="entry name" value="Apoptosis, Tumor Necrosis Factor Receptor Associated Protein 2, Chain A"/>
    <property type="match status" value="1"/>
</dbReference>
<keyword evidence="3" id="KW-0175">Coiled coil</keyword>
<evidence type="ECO:0000259" key="4">
    <source>
        <dbReference type="PROSITE" id="PS50222"/>
    </source>
</evidence>
<evidence type="ECO:0000256" key="2">
    <source>
        <dbReference type="ARBA" id="ARBA00022786"/>
    </source>
</evidence>
<comment type="pathway">
    <text evidence="1">Protein modification; protein ubiquitination.</text>
</comment>
<comment type="caution">
    <text evidence="5">The sequence shown here is derived from an EMBL/GenBank/DDBJ whole genome shotgun (WGS) entry which is preliminary data.</text>
</comment>
<evidence type="ECO:0000313" key="6">
    <source>
        <dbReference type="Proteomes" id="UP001620626"/>
    </source>
</evidence>
<reference evidence="5 6" key="1">
    <citation type="submission" date="2024-10" db="EMBL/GenBank/DDBJ databases">
        <authorList>
            <person name="Kim D."/>
        </authorList>
    </citation>
    <scope>NUCLEOTIDE SEQUENCE [LARGE SCALE GENOMIC DNA]</scope>
    <source>
        <strain evidence="5">BH-2024</strain>
    </source>
</reference>
<dbReference type="InterPro" id="IPR008974">
    <property type="entry name" value="TRAF-like"/>
</dbReference>
<name>A0ABD2KZM6_9BILA</name>
<dbReference type="Pfam" id="PF07707">
    <property type="entry name" value="BACK"/>
    <property type="match status" value="1"/>
</dbReference>
<dbReference type="PANTHER" id="PTHR45774:SF3">
    <property type="entry name" value="BTB (POZ) DOMAIN-CONTAINING 2B-RELATED"/>
    <property type="match status" value="1"/>
</dbReference>
<dbReference type="SUPFAM" id="SSF49599">
    <property type="entry name" value="TRAF domain-like"/>
    <property type="match status" value="1"/>
</dbReference>
<feature type="coiled-coil region" evidence="3">
    <location>
        <begin position="278"/>
        <end position="319"/>
    </location>
</feature>
<accession>A0ABD2KZM6</accession>
<proteinExistence type="predicted"/>
<dbReference type="Gene3D" id="1.25.40.420">
    <property type="match status" value="1"/>
</dbReference>
<feature type="domain" description="EF-hand" evidence="4">
    <location>
        <begin position="91"/>
        <end position="126"/>
    </location>
</feature>
<evidence type="ECO:0000256" key="3">
    <source>
        <dbReference type="SAM" id="Coils"/>
    </source>
</evidence>
<keyword evidence="2" id="KW-0833">Ubl conjugation pathway</keyword>
<keyword evidence="6" id="KW-1185">Reference proteome</keyword>
<dbReference type="EMBL" id="JBICBT010000591">
    <property type="protein sequence ID" value="KAL3108374.1"/>
    <property type="molecule type" value="Genomic_DNA"/>
</dbReference>
<dbReference type="AlphaFoldDB" id="A0ABD2KZM6"/>
<dbReference type="InterPro" id="IPR011705">
    <property type="entry name" value="BACK"/>
</dbReference>
<dbReference type="InterPro" id="IPR002048">
    <property type="entry name" value="EF_hand_dom"/>
</dbReference>
<dbReference type="Proteomes" id="UP001620626">
    <property type="component" value="Unassembled WGS sequence"/>
</dbReference>
<dbReference type="SMART" id="SM00875">
    <property type="entry name" value="BACK"/>
    <property type="match status" value="1"/>
</dbReference>
<dbReference type="PROSITE" id="PS50222">
    <property type="entry name" value="EF_HAND_2"/>
    <property type="match status" value="1"/>
</dbReference>
<sequence>MSFSSKSSDDEFTIIDHAQFEHSEFSDDEFEHVKIAEMEQTHKENTENGNAPDNGHKMNMAKPDILTDRMKILLTTAKGADAHFVVGKNDEKEEVVQRCLMCIDKNADTLIKSDEFLQIDQNLLCEILARDELQIREEISIWNAALRWADAKCLQNAIECSAENRRAVLGPALFKIRFPLFSKEEFSEKIVSSGVLKMEEVIGIYQFLCLPNFRGTSDGLLYPLQFPSHWRISTFGTIVMDIEKVSQFMRLITGKYAEKVKESREKWRESSERWRESNAKLMENGEKMKQNARELKENGEKLKENGERLEENANKIEENDSNLGCICSATLRIVSQKSEVRDFQHKFNDVTMKPSNCSGFSNFISFAQLMDPGKELYNKSGDKVKLVIDLGVKEAKTEDKS</sequence>
<protein>
    <recommendedName>
        <fullName evidence="4">EF-hand domain-containing protein</fullName>
    </recommendedName>
</protein>
<gene>
    <name evidence="5" type="ORF">niasHT_014523</name>
</gene>